<keyword evidence="1" id="KW-0808">Transferase</keyword>
<dbReference type="AlphaFoldDB" id="A0A6A2YD25"/>
<gene>
    <name evidence="2" type="ORF">F3Y22_tig00111614pilonHSYRG00083</name>
</gene>
<evidence type="ECO:0000313" key="2">
    <source>
        <dbReference type="EMBL" id="KAE8676406.1"/>
    </source>
</evidence>
<comment type="caution">
    <text evidence="2">The sequence shown here is derived from an EMBL/GenBank/DDBJ whole genome shotgun (WGS) entry which is preliminary data.</text>
</comment>
<organism evidence="2 3">
    <name type="scientific">Hibiscus syriacus</name>
    <name type="common">Rose of Sharon</name>
    <dbReference type="NCBI Taxonomy" id="106335"/>
    <lineage>
        <taxon>Eukaryota</taxon>
        <taxon>Viridiplantae</taxon>
        <taxon>Streptophyta</taxon>
        <taxon>Embryophyta</taxon>
        <taxon>Tracheophyta</taxon>
        <taxon>Spermatophyta</taxon>
        <taxon>Magnoliopsida</taxon>
        <taxon>eudicotyledons</taxon>
        <taxon>Gunneridae</taxon>
        <taxon>Pentapetalae</taxon>
        <taxon>rosids</taxon>
        <taxon>malvids</taxon>
        <taxon>Malvales</taxon>
        <taxon>Malvaceae</taxon>
        <taxon>Malvoideae</taxon>
        <taxon>Hibiscus</taxon>
    </lineage>
</organism>
<accession>A0A6A2YD25</accession>
<evidence type="ECO:0008006" key="4">
    <source>
        <dbReference type="Google" id="ProtNLM"/>
    </source>
</evidence>
<dbReference type="InterPro" id="IPR023213">
    <property type="entry name" value="CAT-like_dom_sf"/>
</dbReference>
<dbReference type="InterPro" id="IPR051283">
    <property type="entry name" value="Sec_Metabolite_Acyltrans"/>
</dbReference>
<reference evidence="2" key="1">
    <citation type="submission" date="2019-09" db="EMBL/GenBank/DDBJ databases">
        <title>Draft genome information of white flower Hibiscus syriacus.</title>
        <authorList>
            <person name="Kim Y.-M."/>
        </authorList>
    </citation>
    <scope>NUCLEOTIDE SEQUENCE [LARGE SCALE GENOMIC DNA]</scope>
    <source>
        <strain evidence="2">YM2019G1</strain>
    </source>
</reference>
<dbReference type="EMBL" id="VEPZ02001383">
    <property type="protein sequence ID" value="KAE8676406.1"/>
    <property type="molecule type" value="Genomic_DNA"/>
</dbReference>
<dbReference type="GO" id="GO:0016740">
    <property type="term" value="F:transferase activity"/>
    <property type="evidence" value="ECO:0007669"/>
    <property type="project" value="UniProtKB-KW"/>
</dbReference>
<dbReference type="Gene3D" id="3.30.559.10">
    <property type="entry name" value="Chloramphenicol acetyltransferase-like domain"/>
    <property type="match status" value="2"/>
</dbReference>
<keyword evidence="3" id="KW-1185">Reference proteome</keyword>
<name>A0A6A2YD25_HIBSY</name>
<protein>
    <recommendedName>
        <fullName evidence="4">HXXXD-type acyl-transferase family protein</fullName>
    </recommendedName>
</protein>
<evidence type="ECO:0000313" key="3">
    <source>
        <dbReference type="Proteomes" id="UP000436088"/>
    </source>
</evidence>
<sequence length="324" mass="36477">MSHELQIEFSFSLEQSGVDELEVYKWKYPGELQAPPLQQPSISAGKIWEEFDESRLLWSKHQKGLLFPKPSNSFLHRLKTSLSTTLHHFPPLAGRLAITELDGETVSFFIYCINAGAFFIQAEADGVTVSDVIESAYVPSIVHSFFPLNGMTNYDGIFEPLLGVQVTELADGIFIGVTINHAVVDVTSFWHFIHSWSEISRECSISQSKSIAKLKEKDNAEAGTNNISSRQEGHGEVPLLSMLKYGPVYTRNRRLSSQEEMSYYLVWVGARPRLSNLPQHYFGNAVMTRIIAMKAKELQEQRVGVMAREMNRLKKSLDGTWSGG</sequence>
<evidence type="ECO:0000256" key="1">
    <source>
        <dbReference type="ARBA" id="ARBA00022679"/>
    </source>
</evidence>
<dbReference type="Pfam" id="PF02458">
    <property type="entry name" value="Transferase"/>
    <property type="match status" value="2"/>
</dbReference>
<dbReference type="Proteomes" id="UP000436088">
    <property type="component" value="Unassembled WGS sequence"/>
</dbReference>
<dbReference type="PANTHER" id="PTHR31896">
    <property type="entry name" value="FAMILY REGULATORY PROTEIN, PUTATIVE (AFU_ORTHOLOGUE AFUA_3G14730)-RELATED"/>
    <property type="match status" value="1"/>
</dbReference>
<dbReference type="PANTHER" id="PTHR31896:SF43">
    <property type="entry name" value="PROTEIN ENHANCED PSEUDOMONAS SUSCEPTIBILITY 1"/>
    <property type="match status" value="1"/>
</dbReference>
<proteinExistence type="predicted"/>